<proteinExistence type="predicted"/>
<evidence type="ECO:0000313" key="4">
    <source>
        <dbReference type="EMBL" id="PJI93458.1"/>
    </source>
</evidence>
<evidence type="ECO:0000256" key="2">
    <source>
        <dbReference type="SAM" id="Phobius"/>
    </source>
</evidence>
<dbReference type="AlphaFoldDB" id="A0A2M8WRB7"/>
<evidence type="ECO:0000313" key="5">
    <source>
        <dbReference type="Proteomes" id="UP000231586"/>
    </source>
</evidence>
<feature type="transmembrane region" description="Helical" evidence="2">
    <location>
        <begin position="40"/>
        <end position="63"/>
    </location>
</feature>
<feature type="transmembrane region" description="Helical" evidence="2">
    <location>
        <begin position="75"/>
        <end position="96"/>
    </location>
</feature>
<feature type="domain" description="CAAX prenyl protease 2/Lysostaphin resistance protein A-like" evidence="3">
    <location>
        <begin position="174"/>
        <end position="260"/>
    </location>
</feature>
<keyword evidence="5" id="KW-1185">Reference proteome</keyword>
<keyword evidence="2" id="KW-1133">Transmembrane helix</keyword>
<sequence>MPSPHGAPFGDITGDPGAGVVPQADPPAGRPPHQLAWPGLMAVWAAAALPMAFAAWVVAPWLADRSGWSAGLPGALIVTLTAGLVWQALLTLALVVREQRTWRWGVLCDALWLRAPRSPRTGRRGGRAWWVVAPFVVAFALESALPSLPFPADHDLGTFLGSDAGRSLLDGSWGWFALIALMLVANTVVGEELLFRGYLLPRSAGVFGRRAWLGNGVMFALYHLHMPWAIPAALLDAFVLAWPSQRWRSALVGIAVHSAQSVVILGMVLAVVLGAG</sequence>
<dbReference type="InterPro" id="IPR003675">
    <property type="entry name" value="Rce1/LyrA-like_dom"/>
</dbReference>
<dbReference type="GO" id="GO:0004175">
    <property type="term" value="F:endopeptidase activity"/>
    <property type="evidence" value="ECO:0007669"/>
    <property type="project" value="UniProtKB-ARBA"/>
</dbReference>
<dbReference type="GO" id="GO:0006508">
    <property type="term" value="P:proteolysis"/>
    <property type="evidence" value="ECO:0007669"/>
    <property type="project" value="UniProtKB-KW"/>
</dbReference>
<comment type="caution">
    <text evidence="4">The sequence shown here is derived from an EMBL/GenBank/DDBJ whole genome shotgun (WGS) entry which is preliminary data.</text>
</comment>
<feature type="transmembrane region" description="Helical" evidence="2">
    <location>
        <begin position="211"/>
        <end position="230"/>
    </location>
</feature>
<keyword evidence="2" id="KW-0472">Membrane</keyword>
<protein>
    <submittedName>
        <fullName evidence="4">CAAX prenyl protease-like protein</fullName>
    </submittedName>
</protein>
<dbReference type="EMBL" id="PGTZ01000008">
    <property type="protein sequence ID" value="PJI93458.1"/>
    <property type="molecule type" value="Genomic_DNA"/>
</dbReference>
<evidence type="ECO:0000256" key="1">
    <source>
        <dbReference type="SAM" id="MobiDB-lite"/>
    </source>
</evidence>
<evidence type="ECO:0000259" key="3">
    <source>
        <dbReference type="Pfam" id="PF02517"/>
    </source>
</evidence>
<feature type="transmembrane region" description="Helical" evidence="2">
    <location>
        <begin position="128"/>
        <end position="152"/>
    </location>
</feature>
<dbReference type="Proteomes" id="UP000231586">
    <property type="component" value="Unassembled WGS sequence"/>
</dbReference>
<gene>
    <name evidence="4" type="ORF">CLV34_2032</name>
</gene>
<feature type="region of interest" description="Disordered" evidence="1">
    <location>
        <begin position="1"/>
        <end position="30"/>
    </location>
</feature>
<keyword evidence="4" id="KW-0378">Hydrolase</keyword>
<dbReference type="GO" id="GO:0080120">
    <property type="term" value="P:CAAX-box protein maturation"/>
    <property type="evidence" value="ECO:0007669"/>
    <property type="project" value="UniProtKB-ARBA"/>
</dbReference>
<feature type="transmembrane region" description="Helical" evidence="2">
    <location>
        <begin position="250"/>
        <end position="275"/>
    </location>
</feature>
<accession>A0A2M8WRB7</accession>
<dbReference type="Pfam" id="PF02517">
    <property type="entry name" value="Rce1-like"/>
    <property type="match status" value="1"/>
</dbReference>
<feature type="transmembrane region" description="Helical" evidence="2">
    <location>
        <begin position="172"/>
        <end position="190"/>
    </location>
</feature>
<keyword evidence="4" id="KW-0645">Protease</keyword>
<name>A0A2M8WRB7_9MICO</name>
<organism evidence="4 5">
    <name type="scientific">Luteimicrobium subarcticum</name>
    <dbReference type="NCBI Taxonomy" id="620910"/>
    <lineage>
        <taxon>Bacteria</taxon>
        <taxon>Bacillati</taxon>
        <taxon>Actinomycetota</taxon>
        <taxon>Actinomycetes</taxon>
        <taxon>Micrococcales</taxon>
        <taxon>Luteimicrobium</taxon>
    </lineage>
</organism>
<keyword evidence="2" id="KW-0812">Transmembrane</keyword>
<reference evidence="4 5" key="1">
    <citation type="submission" date="2017-11" db="EMBL/GenBank/DDBJ databases">
        <title>Genomic Encyclopedia of Archaeal and Bacterial Type Strains, Phase II (KMG-II): From Individual Species to Whole Genera.</title>
        <authorList>
            <person name="Goeker M."/>
        </authorList>
    </citation>
    <scope>NUCLEOTIDE SEQUENCE [LARGE SCALE GENOMIC DNA]</scope>
    <source>
        <strain evidence="4 5">DSM 22413</strain>
    </source>
</reference>